<keyword evidence="3 4" id="KW-0408">Iron</keyword>
<evidence type="ECO:0000313" key="7">
    <source>
        <dbReference type="Proteomes" id="UP000230069"/>
    </source>
</evidence>
<dbReference type="GO" id="GO:0046872">
    <property type="term" value="F:metal ion binding"/>
    <property type="evidence" value="ECO:0007669"/>
    <property type="project" value="UniProtKB-KW"/>
</dbReference>
<protein>
    <recommendedName>
        <fullName evidence="5">Fe2OG dioxygenase domain-containing protein</fullName>
    </recommendedName>
</protein>
<dbReference type="Pfam" id="PF14226">
    <property type="entry name" value="DIOX_N"/>
    <property type="match status" value="1"/>
</dbReference>
<dbReference type="STRING" id="218851.A0A2G5E8A9"/>
<dbReference type="AlphaFoldDB" id="A0A2G5E8A9"/>
<evidence type="ECO:0000256" key="3">
    <source>
        <dbReference type="ARBA" id="ARBA00023004"/>
    </source>
</evidence>
<name>A0A2G5E8A9_AQUCA</name>
<gene>
    <name evidence="6" type="ORF">AQUCO_01000103v1</name>
</gene>
<dbReference type="PRINTS" id="PR00682">
    <property type="entry name" value="IPNSYNTHASE"/>
</dbReference>
<keyword evidence="7" id="KW-1185">Reference proteome</keyword>
<evidence type="ECO:0000313" key="6">
    <source>
        <dbReference type="EMBL" id="PIA51993.1"/>
    </source>
</evidence>
<keyword evidence="4" id="KW-0560">Oxidoreductase</keyword>
<dbReference type="GO" id="GO:0016491">
    <property type="term" value="F:oxidoreductase activity"/>
    <property type="evidence" value="ECO:0007669"/>
    <property type="project" value="UniProtKB-KW"/>
</dbReference>
<dbReference type="Proteomes" id="UP000230069">
    <property type="component" value="Unassembled WGS sequence"/>
</dbReference>
<proteinExistence type="inferred from homology"/>
<dbReference type="SUPFAM" id="SSF51197">
    <property type="entry name" value="Clavaminate synthase-like"/>
    <property type="match status" value="1"/>
</dbReference>
<organism evidence="6 7">
    <name type="scientific">Aquilegia coerulea</name>
    <name type="common">Rocky mountain columbine</name>
    <dbReference type="NCBI Taxonomy" id="218851"/>
    <lineage>
        <taxon>Eukaryota</taxon>
        <taxon>Viridiplantae</taxon>
        <taxon>Streptophyta</taxon>
        <taxon>Embryophyta</taxon>
        <taxon>Tracheophyta</taxon>
        <taxon>Spermatophyta</taxon>
        <taxon>Magnoliopsida</taxon>
        <taxon>Ranunculales</taxon>
        <taxon>Ranunculaceae</taxon>
        <taxon>Thalictroideae</taxon>
        <taxon>Aquilegia</taxon>
    </lineage>
</organism>
<evidence type="ECO:0000256" key="4">
    <source>
        <dbReference type="RuleBase" id="RU003682"/>
    </source>
</evidence>
<reference evidence="6 7" key="1">
    <citation type="submission" date="2017-09" db="EMBL/GenBank/DDBJ databases">
        <title>WGS assembly of Aquilegia coerulea Goldsmith.</title>
        <authorList>
            <person name="Hodges S."/>
            <person name="Kramer E."/>
            <person name="Nordborg M."/>
            <person name="Tomkins J."/>
            <person name="Borevitz J."/>
            <person name="Derieg N."/>
            <person name="Yan J."/>
            <person name="Mihaltcheva S."/>
            <person name="Hayes R.D."/>
            <person name="Rokhsar D."/>
        </authorList>
    </citation>
    <scope>NUCLEOTIDE SEQUENCE [LARGE SCALE GENOMIC DNA]</scope>
    <source>
        <strain evidence="7">cv. Goldsmith</strain>
    </source>
</reference>
<sequence length="359" mass="40594">MAAIVQAQVEKPFTSSRNKMGCVKDLAESTSIPSKYNYFNTQNQEDGIDEVIADEQIPIIDFSLLNSGIPDQRAKVIQDLGKACQDWGFFMLINHGVPESLMERMLAVCQDFFNQTEEVKLKCAEEHVLAPIRYGTSFNPSVDKVFFWRDFLRVWVHPQFFSPPKPADFSEIAMEYSQRTRQVVRELLKGISESLGLEECYIEKAMEFDSCFQILVANLYPPCPQPELAMGFPPHSDLGLLTLLIQNQNGLQVNHNGKWVNVHASPNTILVNTADHLERLSNGKYKSVLHRAIVNNKTTRISLVETHGPCPDKVVTPVAELVENETYPAVYPGMTYKEEMFSRLSNRLAGKSHLDPVQT</sequence>
<comment type="similarity">
    <text evidence="1 4">Belongs to the iron/ascorbate-dependent oxidoreductase family.</text>
</comment>
<dbReference type="InterPro" id="IPR026992">
    <property type="entry name" value="DIOX_N"/>
</dbReference>
<dbReference type="InterPro" id="IPR027443">
    <property type="entry name" value="IPNS-like_sf"/>
</dbReference>
<evidence type="ECO:0000259" key="5">
    <source>
        <dbReference type="PROSITE" id="PS51471"/>
    </source>
</evidence>
<dbReference type="EMBL" id="KZ305027">
    <property type="protein sequence ID" value="PIA51993.1"/>
    <property type="molecule type" value="Genomic_DNA"/>
</dbReference>
<dbReference type="Gene3D" id="2.60.120.330">
    <property type="entry name" value="B-lactam Antibiotic, Isopenicillin N Synthase, Chain"/>
    <property type="match status" value="1"/>
</dbReference>
<accession>A0A2G5E8A9</accession>
<evidence type="ECO:0000256" key="2">
    <source>
        <dbReference type="ARBA" id="ARBA00022723"/>
    </source>
</evidence>
<evidence type="ECO:0000256" key="1">
    <source>
        <dbReference type="ARBA" id="ARBA00008056"/>
    </source>
</evidence>
<dbReference type="InParanoid" id="A0A2G5E8A9"/>
<feature type="domain" description="Fe2OG dioxygenase" evidence="5">
    <location>
        <begin position="207"/>
        <end position="309"/>
    </location>
</feature>
<dbReference type="PROSITE" id="PS51471">
    <property type="entry name" value="FE2OG_OXY"/>
    <property type="match status" value="1"/>
</dbReference>
<keyword evidence="2 4" id="KW-0479">Metal-binding</keyword>
<dbReference type="InterPro" id="IPR005123">
    <property type="entry name" value="Oxoglu/Fe-dep_dioxygenase_dom"/>
</dbReference>
<dbReference type="FunFam" id="2.60.120.330:FF:000134">
    <property type="entry name" value="Uncharacterized protein"/>
    <property type="match status" value="1"/>
</dbReference>
<dbReference type="InterPro" id="IPR050295">
    <property type="entry name" value="Plant_2OG-oxidoreductases"/>
</dbReference>
<dbReference type="Pfam" id="PF03171">
    <property type="entry name" value="2OG-FeII_Oxy"/>
    <property type="match status" value="1"/>
</dbReference>
<dbReference type="OrthoDB" id="288590at2759"/>
<dbReference type="InterPro" id="IPR044861">
    <property type="entry name" value="IPNS-like_FE2OG_OXY"/>
</dbReference>
<dbReference type="PANTHER" id="PTHR47991">
    <property type="entry name" value="OXOGLUTARATE/IRON-DEPENDENT DIOXYGENASE"/>
    <property type="match status" value="1"/>
</dbReference>